<dbReference type="STRING" id="1841610.A6X21_09060"/>
<comment type="caution">
    <text evidence="1">The sequence shown here is derived from an EMBL/GenBank/DDBJ whole genome shotgun (WGS) entry which is preliminary data.</text>
</comment>
<sequence>MKASDLTIEQRAEALYRIGASRPPLLIPFQVITHLVMTGEGCAKPDCICHALEREIIREHLTQQQATPSKN</sequence>
<protein>
    <submittedName>
        <fullName evidence="1">Uncharacterized protein</fullName>
    </submittedName>
</protein>
<evidence type="ECO:0000313" key="1">
    <source>
        <dbReference type="EMBL" id="ODA29239.1"/>
    </source>
</evidence>
<dbReference type="EMBL" id="LYDR01000137">
    <property type="protein sequence ID" value="ODA29239.1"/>
    <property type="molecule type" value="Genomic_DNA"/>
</dbReference>
<keyword evidence="2" id="KW-1185">Reference proteome</keyword>
<name>A0A1C3E7V2_9PLAN</name>
<evidence type="ECO:0000313" key="2">
    <source>
        <dbReference type="Proteomes" id="UP000094828"/>
    </source>
</evidence>
<proteinExistence type="predicted"/>
<gene>
    <name evidence="1" type="ORF">A6X21_09060</name>
</gene>
<organism evidence="1 2">
    <name type="scientific">Planctopirus hydrillae</name>
    <dbReference type="NCBI Taxonomy" id="1841610"/>
    <lineage>
        <taxon>Bacteria</taxon>
        <taxon>Pseudomonadati</taxon>
        <taxon>Planctomycetota</taxon>
        <taxon>Planctomycetia</taxon>
        <taxon>Planctomycetales</taxon>
        <taxon>Planctomycetaceae</taxon>
        <taxon>Planctopirus</taxon>
    </lineage>
</organism>
<dbReference type="RefSeq" id="WP_068849954.1">
    <property type="nucleotide sequence ID" value="NZ_LYDR01000137.1"/>
</dbReference>
<dbReference type="Proteomes" id="UP000094828">
    <property type="component" value="Unassembled WGS sequence"/>
</dbReference>
<accession>A0A1C3E7V2</accession>
<dbReference type="AlphaFoldDB" id="A0A1C3E7V2"/>
<reference evidence="1 2" key="1">
    <citation type="submission" date="2016-05" db="EMBL/GenBank/DDBJ databases">
        <title>Genomic and physiological characterization of Planctopirus sp. isolated from fresh water lake.</title>
        <authorList>
            <person name="Subhash Y."/>
            <person name="Ramana C."/>
        </authorList>
    </citation>
    <scope>NUCLEOTIDE SEQUENCE [LARGE SCALE GENOMIC DNA]</scope>
    <source>
        <strain evidence="1 2">JC280</strain>
    </source>
</reference>